<dbReference type="SUPFAM" id="SSF56496">
    <property type="entry name" value="Fibrinogen C-terminal domain-like"/>
    <property type="match status" value="1"/>
</dbReference>
<name>A0AAD4PQK8_9MUSC</name>
<organism evidence="2 3">
    <name type="scientific">Drosophila rubida</name>
    <dbReference type="NCBI Taxonomy" id="30044"/>
    <lineage>
        <taxon>Eukaryota</taxon>
        <taxon>Metazoa</taxon>
        <taxon>Ecdysozoa</taxon>
        <taxon>Arthropoda</taxon>
        <taxon>Hexapoda</taxon>
        <taxon>Insecta</taxon>
        <taxon>Pterygota</taxon>
        <taxon>Neoptera</taxon>
        <taxon>Endopterygota</taxon>
        <taxon>Diptera</taxon>
        <taxon>Brachycera</taxon>
        <taxon>Muscomorpha</taxon>
        <taxon>Ephydroidea</taxon>
        <taxon>Drosophilidae</taxon>
        <taxon>Drosophila</taxon>
    </lineage>
</organism>
<dbReference type="Pfam" id="PF00147">
    <property type="entry name" value="Fibrinogen_C"/>
    <property type="match status" value="1"/>
</dbReference>
<reference evidence="2" key="1">
    <citation type="journal article" date="2021" name="Mol. Ecol. Resour.">
        <title>Phylogenomic analyses of the genus Drosophila reveals genomic signals of climate adaptation.</title>
        <authorList>
            <person name="Li F."/>
            <person name="Rane R.V."/>
            <person name="Luria V."/>
            <person name="Xiong Z."/>
            <person name="Chen J."/>
            <person name="Li Z."/>
            <person name="Catullo R.A."/>
            <person name="Griffin P.C."/>
            <person name="Schiffer M."/>
            <person name="Pearce S."/>
            <person name="Lee S.F."/>
            <person name="McElroy K."/>
            <person name="Stocker A."/>
            <person name="Shirriffs J."/>
            <person name="Cockerell F."/>
            <person name="Coppin C."/>
            <person name="Sgro C.M."/>
            <person name="Karger A."/>
            <person name="Cain J.W."/>
            <person name="Weber J.A."/>
            <person name="Santpere G."/>
            <person name="Kirschner M.W."/>
            <person name="Hoffmann A.A."/>
            <person name="Oakeshott J.G."/>
            <person name="Zhang G."/>
        </authorList>
    </citation>
    <scope>NUCLEOTIDE SEQUENCE</scope>
    <source>
        <strain evidence="2">BGI-SZ-2011g</strain>
    </source>
</reference>
<dbReference type="PROSITE" id="PS51406">
    <property type="entry name" value="FIBRINOGEN_C_2"/>
    <property type="match status" value="1"/>
</dbReference>
<feature type="non-terminal residue" evidence="2">
    <location>
        <position position="1"/>
    </location>
</feature>
<comment type="caution">
    <text evidence="2">The sequence shown here is derived from an EMBL/GenBank/DDBJ whole genome shotgun (WGS) entry which is preliminary data.</text>
</comment>
<keyword evidence="3" id="KW-1185">Reference proteome</keyword>
<accession>A0AAD4PQK8</accession>
<dbReference type="EMBL" id="JAJJHW010000681">
    <property type="protein sequence ID" value="KAH8384818.1"/>
    <property type="molecule type" value="Genomic_DNA"/>
</dbReference>
<dbReference type="InterPro" id="IPR036056">
    <property type="entry name" value="Fibrinogen-like_C"/>
</dbReference>
<evidence type="ECO:0000313" key="2">
    <source>
        <dbReference type="EMBL" id="KAH8384818.1"/>
    </source>
</evidence>
<dbReference type="Gene3D" id="3.90.215.10">
    <property type="entry name" value="Gamma Fibrinogen, chain A, domain 1"/>
    <property type="match status" value="1"/>
</dbReference>
<dbReference type="AlphaFoldDB" id="A0AAD4PQK8"/>
<feature type="domain" description="Fibrinogen C-terminal" evidence="1">
    <location>
        <begin position="1"/>
        <end position="161"/>
    </location>
</feature>
<proteinExistence type="predicted"/>
<gene>
    <name evidence="2" type="ORF">KR093_009019</name>
</gene>
<sequence length="161" mass="18307">SVQRVQLEGMAPFRVPCESRLAGRGWMMVQQRTDNNIDFEQNWATYRRGFGDLYGSFFIGLEKLHRLTSVQPHELYVHLVSFEGRTTQAHYDRFRVEGEAQGYRLAELGEYQGGAGDAGDALSDSLGQQFSTIDRDNDGSASRHCAAVYHGAWWHNNCSQW</sequence>
<dbReference type="PANTHER" id="PTHR19143:SF327">
    <property type="entry name" value="FI21813P1-RELATED"/>
    <property type="match status" value="1"/>
</dbReference>
<protein>
    <recommendedName>
        <fullName evidence="1">Fibrinogen C-terminal domain-containing protein</fullName>
    </recommendedName>
</protein>
<dbReference type="InterPro" id="IPR002181">
    <property type="entry name" value="Fibrinogen_a/b/g_C_dom"/>
</dbReference>
<dbReference type="GO" id="GO:0005615">
    <property type="term" value="C:extracellular space"/>
    <property type="evidence" value="ECO:0007669"/>
    <property type="project" value="TreeGrafter"/>
</dbReference>
<dbReference type="Proteomes" id="UP001200034">
    <property type="component" value="Unassembled WGS sequence"/>
</dbReference>
<dbReference type="InterPro" id="IPR050373">
    <property type="entry name" value="Fibrinogen_C-term_domain"/>
</dbReference>
<dbReference type="SMART" id="SM00186">
    <property type="entry name" value="FBG"/>
    <property type="match status" value="1"/>
</dbReference>
<evidence type="ECO:0000313" key="3">
    <source>
        <dbReference type="Proteomes" id="UP001200034"/>
    </source>
</evidence>
<dbReference type="PANTHER" id="PTHR19143">
    <property type="entry name" value="FIBRINOGEN/TENASCIN/ANGIOPOEITIN"/>
    <property type="match status" value="1"/>
</dbReference>
<evidence type="ECO:0000259" key="1">
    <source>
        <dbReference type="PROSITE" id="PS51406"/>
    </source>
</evidence>
<dbReference type="InterPro" id="IPR014716">
    <property type="entry name" value="Fibrinogen_a/b/g_C_1"/>
</dbReference>